<keyword evidence="10" id="KW-1185">Reference proteome</keyword>
<proteinExistence type="inferred from homology"/>
<protein>
    <recommendedName>
        <fullName evidence="2">carbonic anhydrase</fullName>
        <ecNumber evidence="2">4.2.1.1</ecNumber>
    </recommendedName>
</protein>
<keyword evidence="3" id="KW-0479">Metal-binding</keyword>
<gene>
    <name evidence="9" type="ORF">CMQ_1427</name>
</gene>
<dbReference type="HOGENOM" id="CLU_039326_0_1_1"/>
<sequence>MSALSFVFLTLCCSAVRVHASCAYGTHLHARQDEDGSVPVNKFGYTGAIGPLNWLSLDPVANVACATGRNQSPIDMTADQFSLLTAASVSLVVPDIAETEIENLGTTVEVVVPAEAAAGMTVNGTAFSLKQFHYHLPSEHLDDGRSFAMEMHMVFESAVGEIAVLGVYLDTANGPGNVTSAASAASTAERRHARDTLVTRVDSTATPSGTAASQSVIDAILSALGLTGGAATAEKTTTTTNAAASAKNTSTLGAATGGTSLVDTVFAAAGNVSTPGTKAKIGPLAMSGLIDSIQAGSLQSYKGSLTTPPCSEGVSWFVSTQKQTVSLQTFETARNIIGFNSRFPQNKLGQDNLLALAVSTKNGVAAAAAAAAAAVATA</sequence>
<dbReference type="CDD" id="cd03124">
    <property type="entry name" value="alpha_CA_prokaryotic_like"/>
    <property type="match status" value="1"/>
</dbReference>
<dbReference type="EMBL" id="GL629765">
    <property type="protein sequence ID" value="EFX04499.1"/>
    <property type="molecule type" value="Genomic_DNA"/>
</dbReference>
<evidence type="ECO:0000256" key="5">
    <source>
        <dbReference type="ARBA" id="ARBA00023239"/>
    </source>
</evidence>
<dbReference type="GO" id="GO:0008270">
    <property type="term" value="F:zinc ion binding"/>
    <property type="evidence" value="ECO:0007669"/>
    <property type="project" value="InterPro"/>
</dbReference>
<dbReference type="InParanoid" id="F0XF53"/>
<comment type="similarity">
    <text evidence="1">Belongs to the alpha-carbonic anhydrase family.</text>
</comment>
<dbReference type="eggNOG" id="KOG0382">
    <property type="taxonomic scope" value="Eukaryota"/>
</dbReference>
<comment type="catalytic activity">
    <reaction evidence="6">
        <text>hydrogencarbonate + H(+) = CO2 + H2O</text>
        <dbReference type="Rhea" id="RHEA:10748"/>
        <dbReference type="ChEBI" id="CHEBI:15377"/>
        <dbReference type="ChEBI" id="CHEBI:15378"/>
        <dbReference type="ChEBI" id="CHEBI:16526"/>
        <dbReference type="ChEBI" id="CHEBI:17544"/>
        <dbReference type="EC" id="4.2.1.1"/>
    </reaction>
</comment>
<evidence type="ECO:0000256" key="2">
    <source>
        <dbReference type="ARBA" id="ARBA00012925"/>
    </source>
</evidence>
<evidence type="ECO:0000256" key="7">
    <source>
        <dbReference type="SAM" id="SignalP"/>
    </source>
</evidence>
<dbReference type="EC" id="4.2.1.1" evidence="2"/>
<keyword evidence="4" id="KW-0862">Zinc</keyword>
<evidence type="ECO:0000256" key="6">
    <source>
        <dbReference type="ARBA" id="ARBA00048348"/>
    </source>
</evidence>
<evidence type="ECO:0000313" key="9">
    <source>
        <dbReference type="EMBL" id="EFX04499.1"/>
    </source>
</evidence>
<dbReference type="SUPFAM" id="SSF51069">
    <property type="entry name" value="Carbonic anhydrase"/>
    <property type="match status" value="1"/>
</dbReference>
<dbReference type="STRING" id="655863.F0XF53"/>
<evidence type="ECO:0000256" key="1">
    <source>
        <dbReference type="ARBA" id="ARBA00010718"/>
    </source>
</evidence>
<dbReference type="Pfam" id="PF00194">
    <property type="entry name" value="Carb_anhydrase"/>
    <property type="match status" value="2"/>
</dbReference>
<dbReference type="RefSeq" id="XP_014173981.1">
    <property type="nucleotide sequence ID" value="XM_014318506.1"/>
</dbReference>
<dbReference type="GO" id="GO:0004089">
    <property type="term" value="F:carbonate dehydratase activity"/>
    <property type="evidence" value="ECO:0007669"/>
    <property type="project" value="UniProtKB-EC"/>
</dbReference>
<dbReference type="OrthoDB" id="429145at2759"/>
<evidence type="ECO:0000256" key="3">
    <source>
        <dbReference type="ARBA" id="ARBA00022723"/>
    </source>
</evidence>
<feature type="domain" description="Alpha-carbonic anhydrase" evidence="8">
    <location>
        <begin position="41"/>
        <end position="370"/>
    </location>
</feature>
<name>F0XF53_GROCL</name>
<dbReference type="GeneID" id="25974304"/>
<dbReference type="InterPro" id="IPR023561">
    <property type="entry name" value="Carbonic_anhydrase_a-class"/>
</dbReference>
<dbReference type="InterPro" id="IPR036398">
    <property type="entry name" value="CA_dom_sf"/>
</dbReference>
<evidence type="ECO:0000259" key="8">
    <source>
        <dbReference type="PROSITE" id="PS51144"/>
    </source>
</evidence>
<feature type="chain" id="PRO_5003263904" description="carbonic anhydrase" evidence="7">
    <location>
        <begin position="21"/>
        <end position="378"/>
    </location>
</feature>
<dbReference type="PANTHER" id="PTHR18952:SF265">
    <property type="entry name" value="CARBONIC ANHYDRASE"/>
    <property type="match status" value="1"/>
</dbReference>
<dbReference type="PANTHER" id="PTHR18952">
    <property type="entry name" value="CARBONIC ANHYDRASE"/>
    <property type="match status" value="1"/>
</dbReference>
<organism evidence="10">
    <name type="scientific">Grosmannia clavigera (strain kw1407 / UAMH 11150)</name>
    <name type="common">Blue stain fungus</name>
    <name type="synonym">Graphiocladiella clavigera</name>
    <dbReference type="NCBI Taxonomy" id="655863"/>
    <lineage>
        <taxon>Eukaryota</taxon>
        <taxon>Fungi</taxon>
        <taxon>Dikarya</taxon>
        <taxon>Ascomycota</taxon>
        <taxon>Pezizomycotina</taxon>
        <taxon>Sordariomycetes</taxon>
        <taxon>Sordariomycetidae</taxon>
        <taxon>Ophiostomatales</taxon>
        <taxon>Ophiostomataceae</taxon>
        <taxon>Leptographium</taxon>
    </lineage>
</organism>
<dbReference type="Gene3D" id="3.10.200.10">
    <property type="entry name" value="Alpha carbonic anhydrase"/>
    <property type="match status" value="2"/>
</dbReference>
<dbReference type="InterPro" id="IPR041891">
    <property type="entry name" value="Alpha_CA_prokaryot-like"/>
</dbReference>
<dbReference type="InterPro" id="IPR001148">
    <property type="entry name" value="CA_dom"/>
</dbReference>
<reference evidence="9 10" key="1">
    <citation type="journal article" date="2011" name="Proc. Natl. Acad. Sci. U.S.A.">
        <title>Genome and transcriptome analyses of the mountain pine beetle-fungal symbiont Grosmannia clavigera, a lodgepole pine pathogen.</title>
        <authorList>
            <person name="DiGuistini S."/>
            <person name="Wang Y."/>
            <person name="Liao N.Y."/>
            <person name="Taylor G."/>
            <person name="Tanguay P."/>
            <person name="Feau N."/>
            <person name="Henrissat B."/>
            <person name="Chan S.K."/>
            <person name="Hesse-Orce U."/>
            <person name="Alamouti S.M."/>
            <person name="Tsui C.K.M."/>
            <person name="Docking R.T."/>
            <person name="Levasseur A."/>
            <person name="Haridas S."/>
            <person name="Robertson G."/>
            <person name="Birol I."/>
            <person name="Holt R.A."/>
            <person name="Marra M.A."/>
            <person name="Hamelin R.C."/>
            <person name="Hirst M."/>
            <person name="Jones S.J.M."/>
            <person name="Bohlmann J."/>
            <person name="Breuil C."/>
        </authorList>
    </citation>
    <scope>NUCLEOTIDE SEQUENCE [LARGE SCALE GENOMIC DNA]</scope>
    <source>
        <strain evidence="10">kw1407 / UAMH 11150</strain>
    </source>
</reference>
<dbReference type="SMART" id="SM01057">
    <property type="entry name" value="Carb_anhydrase"/>
    <property type="match status" value="1"/>
</dbReference>
<keyword evidence="5" id="KW-0456">Lyase</keyword>
<evidence type="ECO:0000313" key="10">
    <source>
        <dbReference type="Proteomes" id="UP000007796"/>
    </source>
</evidence>
<dbReference type="AlphaFoldDB" id="F0XF53"/>
<accession>F0XF53</accession>
<feature type="signal peptide" evidence="7">
    <location>
        <begin position="1"/>
        <end position="20"/>
    </location>
</feature>
<evidence type="ECO:0000256" key="4">
    <source>
        <dbReference type="ARBA" id="ARBA00022833"/>
    </source>
</evidence>
<keyword evidence="7" id="KW-0732">Signal</keyword>
<dbReference type="Proteomes" id="UP000007796">
    <property type="component" value="Unassembled WGS sequence"/>
</dbReference>
<dbReference type="PROSITE" id="PS51144">
    <property type="entry name" value="ALPHA_CA_2"/>
    <property type="match status" value="1"/>
</dbReference>